<dbReference type="InterPro" id="IPR003356">
    <property type="entry name" value="DNA_methylase_A-5"/>
</dbReference>
<evidence type="ECO:0000256" key="5">
    <source>
        <dbReference type="ARBA" id="ARBA00022691"/>
    </source>
</evidence>
<accession>A0ABT9QSX5</accession>
<evidence type="ECO:0000256" key="4">
    <source>
        <dbReference type="ARBA" id="ARBA00022679"/>
    </source>
</evidence>
<comment type="similarity">
    <text evidence="1">Belongs to the N(4)/N(6)-methyltransferase family.</text>
</comment>
<evidence type="ECO:0000256" key="6">
    <source>
        <dbReference type="ARBA" id="ARBA00022747"/>
    </source>
</evidence>
<dbReference type="RefSeq" id="WP_307567932.1">
    <property type="nucleotide sequence ID" value="NZ_JAUSQU010000001.1"/>
</dbReference>
<dbReference type="SUPFAM" id="SSF53335">
    <property type="entry name" value="S-adenosyl-L-methionine-dependent methyltransferases"/>
    <property type="match status" value="1"/>
</dbReference>
<dbReference type="EC" id="2.1.1.72" evidence="2"/>
<dbReference type="PANTHER" id="PTHR42933">
    <property type="entry name" value="SLR6095 PROTEIN"/>
    <property type="match status" value="1"/>
</dbReference>
<keyword evidence="4 10" id="KW-0808">Transferase</keyword>
<dbReference type="Pfam" id="PF02384">
    <property type="entry name" value="N6_Mtase"/>
    <property type="match status" value="1"/>
</dbReference>
<keyword evidence="11" id="KW-1185">Reference proteome</keyword>
<feature type="domain" description="DNA methylase adenine-specific" evidence="8">
    <location>
        <begin position="146"/>
        <end position="435"/>
    </location>
</feature>
<comment type="catalytic activity">
    <reaction evidence="7">
        <text>a 2'-deoxyadenosine in DNA + S-adenosyl-L-methionine = an N(6)-methyl-2'-deoxyadenosine in DNA + S-adenosyl-L-homocysteine + H(+)</text>
        <dbReference type="Rhea" id="RHEA:15197"/>
        <dbReference type="Rhea" id="RHEA-COMP:12418"/>
        <dbReference type="Rhea" id="RHEA-COMP:12419"/>
        <dbReference type="ChEBI" id="CHEBI:15378"/>
        <dbReference type="ChEBI" id="CHEBI:57856"/>
        <dbReference type="ChEBI" id="CHEBI:59789"/>
        <dbReference type="ChEBI" id="CHEBI:90615"/>
        <dbReference type="ChEBI" id="CHEBI:90616"/>
        <dbReference type="EC" id="2.1.1.72"/>
    </reaction>
</comment>
<dbReference type="Proteomes" id="UP001225356">
    <property type="component" value="Unassembled WGS sequence"/>
</dbReference>
<name>A0ABT9QSX5_9ACTN</name>
<feature type="domain" description="N6 adenine-specific DNA methyltransferase N-terminal" evidence="9">
    <location>
        <begin position="26"/>
        <end position="133"/>
    </location>
</feature>
<evidence type="ECO:0000313" key="11">
    <source>
        <dbReference type="Proteomes" id="UP001225356"/>
    </source>
</evidence>
<dbReference type="GO" id="GO:0032259">
    <property type="term" value="P:methylation"/>
    <property type="evidence" value="ECO:0007669"/>
    <property type="project" value="UniProtKB-KW"/>
</dbReference>
<proteinExistence type="inferred from homology"/>
<dbReference type="InterPro" id="IPR038333">
    <property type="entry name" value="T1MK-like_N_sf"/>
</dbReference>
<dbReference type="PANTHER" id="PTHR42933:SF4">
    <property type="entry name" value="TYPE I RESTRICTION ENZYME ECOKI METHYLASE SUBUNIT"/>
    <property type="match status" value="1"/>
</dbReference>
<dbReference type="Gene3D" id="3.40.50.150">
    <property type="entry name" value="Vaccinia Virus protein VP39"/>
    <property type="match status" value="1"/>
</dbReference>
<keyword evidence="5" id="KW-0949">S-adenosyl-L-methionine</keyword>
<comment type="caution">
    <text evidence="10">The sequence shown here is derived from an EMBL/GenBank/DDBJ whole genome shotgun (WGS) entry which is preliminary data.</text>
</comment>
<evidence type="ECO:0000256" key="7">
    <source>
        <dbReference type="ARBA" id="ARBA00047942"/>
    </source>
</evidence>
<dbReference type="Pfam" id="PF12161">
    <property type="entry name" value="HsdM_N"/>
    <property type="match status" value="1"/>
</dbReference>
<keyword evidence="6" id="KW-0680">Restriction system</keyword>
<evidence type="ECO:0000256" key="1">
    <source>
        <dbReference type="ARBA" id="ARBA00006594"/>
    </source>
</evidence>
<gene>
    <name evidence="10" type="ORF">J2853_009073</name>
</gene>
<evidence type="ECO:0000256" key="3">
    <source>
        <dbReference type="ARBA" id="ARBA00022603"/>
    </source>
</evidence>
<dbReference type="Gene3D" id="1.20.1260.30">
    <property type="match status" value="1"/>
</dbReference>
<reference evidence="10 11" key="1">
    <citation type="submission" date="2023-07" db="EMBL/GenBank/DDBJ databases">
        <title>Sequencing the genomes of 1000 actinobacteria strains.</title>
        <authorList>
            <person name="Klenk H.-P."/>
        </authorList>
    </citation>
    <scope>NUCLEOTIDE SEQUENCE [LARGE SCALE GENOMIC DNA]</scope>
    <source>
        <strain evidence="10 11">DSM 46740</strain>
    </source>
</reference>
<dbReference type="InterPro" id="IPR022749">
    <property type="entry name" value="D12N6_MeTrfase_N"/>
</dbReference>
<protein>
    <recommendedName>
        <fullName evidence="2">site-specific DNA-methyltransferase (adenine-specific)</fullName>
        <ecNumber evidence="2">2.1.1.72</ecNumber>
    </recommendedName>
</protein>
<sequence length="525" mass="58487">MTTTLPDNDEAERVAEATRHAEARRLADKMWSYCDVLRDSGVSAIDYVEQLTYLLFLKMADERAKLPESLGGGQILPEGISWETLKKQSGDDLEKAYRGALTELGKEKGILGVVFRKAQNRVQEPALLKKLIVDLMDNETWGRRGTDVQGDAYEQLLARSATDVKSGAGQYFTPRPLINAIVDCAQPTPGDTIIDPACGTGGFLLAANDYIRRHHTELTPGQRHRMTHGEAFLGTELVDGTARLAAMNMLLHGMCQADGESPIKIEDALAGYPSVRASLVLANPPFGKKSAITVVGMDGKATRDDISYDRQDFWETTTNKQLNFVQHIARLMEIPGRAAVVLPDNVLFEGGAGEGIRRVLLKEYDVHTLLRLPTGIFYAGGVKANVLFFDRKPASEEPWTRNLWVYDFRTGQHFTLKQNPLRREHLQEFVDSYLPGRSPDERVETERFRKFGYDELVTRDKCNLDIIWLKDPSLEDADALQPPEIIAQEIVDDLEAALSEFAAIAEALQNRVASRDHGSTSSEDL</sequence>
<evidence type="ECO:0000259" key="8">
    <source>
        <dbReference type="Pfam" id="PF02384"/>
    </source>
</evidence>
<keyword evidence="3 10" id="KW-0489">Methyltransferase</keyword>
<evidence type="ECO:0000256" key="2">
    <source>
        <dbReference type="ARBA" id="ARBA00011900"/>
    </source>
</evidence>
<dbReference type="EMBL" id="JAUSQU010000001">
    <property type="protein sequence ID" value="MDP9849862.1"/>
    <property type="molecule type" value="Genomic_DNA"/>
</dbReference>
<evidence type="ECO:0000313" key="10">
    <source>
        <dbReference type="EMBL" id="MDP9849862.1"/>
    </source>
</evidence>
<organism evidence="10 11">
    <name type="scientific">Streptosporangium lutulentum</name>
    <dbReference type="NCBI Taxonomy" id="1461250"/>
    <lineage>
        <taxon>Bacteria</taxon>
        <taxon>Bacillati</taxon>
        <taxon>Actinomycetota</taxon>
        <taxon>Actinomycetes</taxon>
        <taxon>Streptosporangiales</taxon>
        <taxon>Streptosporangiaceae</taxon>
        <taxon>Streptosporangium</taxon>
    </lineage>
</organism>
<dbReference type="InterPro" id="IPR029063">
    <property type="entry name" value="SAM-dependent_MTases_sf"/>
</dbReference>
<dbReference type="GO" id="GO:0009007">
    <property type="term" value="F:site-specific DNA-methyltransferase (adenine-specific) activity"/>
    <property type="evidence" value="ECO:0007669"/>
    <property type="project" value="UniProtKB-EC"/>
</dbReference>
<dbReference type="InterPro" id="IPR051537">
    <property type="entry name" value="DNA_Adenine_Mtase"/>
</dbReference>
<evidence type="ECO:0000259" key="9">
    <source>
        <dbReference type="Pfam" id="PF12161"/>
    </source>
</evidence>
<dbReference type="PRINTS" id="PR00507">
    <property type="entry name" value="N12N6MTFRASE"/>
</dbReference>